<dbReference type="RefSeq" id="WP_306827869.1">
    <property type="nucleotide sequence ID" value="NZ_JAUSRA010000001.1"/>
</dbReference>
<feature type="compositionally biased region" description="Low complexity" evidence="1">
    <location>
        <begin position="62"/>
        <end position="71"/>
    </location>
</feature>
<organism evidence="2 3">
    <name type="scientific">Catenuloplanes nepalensis</name>
    <dbReference type="NCBI Taxonomy" id="587533"/>
    <lineage>
        <taxon>Bacteria</taxon>
        <taxon>Bacillati</taxon>
        <taxon>Actinomycetota</taxon>
        <taxon>Actinomycetes</taxon>
        <taxon>Micromonosporales</taxon>
        <taxon>Micromonosporaceae</taxon>
        <taxon>Catenuloplanes</taxon>
    </lineage>
</organism>
<dbReference type="EMBL" id="JAUSRA010000001">
    <property type="protein sequence ID" value="MDP9792984.1"/>
    <property type="molecule type" value="Genomic_DNA"/>
</dbReference>
<keyword evidence="3" id="KW-1185">Reference proteome</keyword>
<protein>
    <submittedName>
        <fullName evidence="2">Uncharacterized protein</fullName>
    </submittedName>
</protein>
<evidence type="ECO:0000313" key="2">
    <source>
        <dbReference type="EMBL" id="MDP9792984.1"/>
    </source>
</evidence>
<sequence>MFVIGTGVIDVLRAVVYDARPRLWHGARITAGFAVEGAVLTAIGRPYHLWRERRGRTESMMHAAQRAAAAARDQHENDAAPVDEEADAGAAAIAAGGGARA</sequence>
<evidence type="ECO:0000313" key="3">
    <source>
        <dbReference type="Proteomes" id="UP001240984"/>
    </source>
</evidence>
<accession>A0ABT9MNK4</accession>
<comment type="caution">
    <text evidence="2">The sequence shown here is derived from an EMBL/GenBank/DDBJ whole genome shotgun (WGS) entry which is preliminary data.</text>
</comment>
<proteinExistence type="predicted"/>
<name>A0ABT9MNK4_9ACTN</name>
<dbReference type="Proteomes" id="UP001240984">
    <property type="component" value="Unassembled WGS sequence"/>
</dbReference>
<feature type="region of interest" description="Disordered" evidence="1">
    <location>
        <begin position="62"/>
        <end position="86"/>
    </location>
</feature>
<evidence type="ECO:0000256" key="1">
    <source>
        <dbReference type="SAM" id="MobiDB-lite"/>
    </source>
</evidence>
<reference evidence="2 3" key="1">
    <citation type="submission" date="2023-07" db="EMBL/GenBank/DDBJ databases">
        <title>Sequencing the genomes of 1000 actinobacteria strains.</title>
        <authorList>
            <person name="Klenk H.-P."/>
        </authorList>
    </citation>
    <scope>NUCLEOTIDE SEQUENCE [LARGE SCALE GENOMIC DNA]</scope>
    <source>
        <strain evidence="2 3">DSM 44710</strain>
    </source>
</reference>
<gene>
    <name evidence="2" type="ORF">J2S43_001496</name>
</gene>